<protein>
    <submittedName>
        <fullName evidence="2">Dockerin</fullName>
    </submittedName>
</protein>
<dbReference type="Pfam" id="PF14262">
    <property type="entry name" value="Cthe_2159"/>
    <property type="match status" value="1"/>
</dbReference>
<proteinExistence type="predicted"/>
<feature type="compositionally biased region" description="Polar residues" evidence="1">
    <location>
        <begin position="463"/>
        <end position="490"/>
    </location>
</feature>
<gene>
    <name evidence="2" type="ORF">AWN73_04555</name>
</gene>
<sequence length="702" mass="72991">MKRKLVSILTVLVVTTGFLLTGCSKTLYNTEIHESKIPVTSANSESVGKVDTYIELGASIKTEGSGVDIENNIVKITKGGTYSISGTLSEGQIVIEATELDKVYIVLNGVNITNSKGAAIYIKEADKAVIEMKDNTDNYLTDGKTYAFEDDNKDEPNGTIFSKTDLVFTGNGSLTVNGNYDRGIVGKDDLQIENGNITVNSVGDGIRGRDSIVVTGGDIVINSGGDGMQSNNDENTEKGYVLIEGGNINITSNEDGIQGENNVYVRNGEIKINSGGGSDNNDSHKNQGPGENMGRNQEISNTSSELLEESASSKGIKANTGIIIEGGILNINSCDDSLHTNDSLIIDGGTLEIQSGDDGIHSDNTLEINGGNINVSKSYEGIESESITINDGEIYVTSSDDGINASGSSTSEEMTPPSGNSNNQNNMSPPDMNNLQENEFSQEQNQAMKQERNSIAKEEQAPGESNSITQDNTGNKTPDSSENSDGASSKMQGTGQGAGSGMPGGGGPIGESSGTGVLTINGGFITVDASGDGIDVNGCATMTGGTVIVNGPENNGNGALDYDGTFEVRGGVLIAAGSTGMAQAPSDGSSINSVKLTLSSQSAENIVRIEDEDGNEIVTFAPAKQYASVVVASSEFKTGSTYNVYIGGNSDGTSNSGLYEGGNYKDGEKIMSFTINEKITSSVQDGVSAQSMGKGGRGMRQP</sequence>
<dbReference type="EMBL" id="LRDH01000129">
    <property type="protein sequence ID" value="PPV13033.1"/>
    <property type="molecule type" value="Genomic_DNA"/>
</dbReference>
<dbReference type="RefSeq" id="WP_043662528.1">
    <property type="nucleotide sequence ID" value="NZ_JSEG01000004.1"/>
</dbReference>
<comment type="caution">
    <text evidence="2">The sequence shown here is derived from an EMBL/GenBank/DDBJ whole genome shotgun (WGS) entry which is preliminary data.</text>
</comment>
<dbReference type="PROSITE" id="PS51257">
    <property type="entry name" value="PROKAR_LIPOPROTEIN"/>
    <property type="match status" value="1"/>
</dbReference>
<reference evidence="2 3" key="1">
    <citation type="submission" date="2016-01" db="EMBL/GenBank/DDBJ databases">
        <title>Characterization of the Clostridium difficile lineages that are prevalent in Hong Kong and China.</title>
        <authorList>
            <person name="Kwok J.S.-L."/>
            <person name="Lam W.-Y."/>
            <person name="Ip M."/>
            <person name="Chan T.-F."/>
            <person name="Hawkey P.M."/>
            <person name="Tsui S.K.-W."/>
        </authorList>
    </citation>
    <scope>NUCLEOTIDE SEQUENCE [LARGE SCALE GENOMIC DNA]</scope>
    <source>
        <strain evidence="2 3">300064</strain>
    </source>
</reference>
<name>A0A2S7F7J5_CLOBU</name>
<feature type="region of interest" description="Disordered" evidence="1">
    <location>
        <begin position="269"/>
        <end position="312"/>
    </location>
</feature>
<dbReference type="InterPro" id="IPR025584">
    <property type="entry name" value="Cthe_2159"/>
</dbReference>
<accession>A0A2S7F7J5</accession>
<feature type="compositionally biased region" description="Gly residues" evidence="1">
    <location>
        <begin position="494"/>
        <end position="509"/>
    </location>
</feature>
<feature type="region of interest" description="Disordered" evidence="1">
    <location>
        <begin position="398"/>
        <end position="514"/>
    </location>
</feature>
<evidence type="ECO:0000313" key="2">
    <source>
        <dbReference type="EMBL" id="PPV13033.1"/>
    </source>
</evidence>
<organism evidence="2 3">
    <name type="scientific">Clostridium butyricum</name>
    <dbReference type="NCBI Taxonomy" id="1492"/>
    <lineage>
        <taxon>Bacteria</taxon>
        <taxon>Bacillati</taxon>
        <taxon>Bacillota</taxon>
        <taxon>Clostridia</taxon>
        <taxon>Eubacteriales</taxon>
        <taxon>Clostridiaceae</taxon>
        <taxon>Clostridium</taxon>
    </lineage>
</organism>
<feature type="compositionally biased region" description="Basic and acidic residues" evidence="1">
    <location>
        <begin position="449"/>
        <end position="460"/>
    </location>
</feature>
<dbReference type="AlphaFoldDB" id="A0A2S7F7J5"/>
<feature type="compositionally biased region" description="Polar residues" evidence="1">
    <location>
        <begin position="398"/>
        <end position="448"/>
    </location>
</feature>
<evidence type="ECO:0000256" key="1">
    <source>
        <dbReference type="SAM" id="MobiDB-lite"/>
    </source>
</evidence>
<dbReference type="Proteomes" id="UP000238081">
    <property type="component" value="Unassembled WGS sequence"/>
</dbReference>
<feature type="compositionally biased region" description="Low complexity" evidence="1">
    <location>
        <begin position="298"/>
        <end position="312"/>
    </location>
</feature>
<evidence type="ECO:0000313" key="3">
    <source>
        <dbReference type="Proteomes" id="UP000238081"/>
    </source>
</evidence>